<feature type="domain" description="Glycosyl transferase family 3 N-terminal" evidence="10">
    <location>
        <begin position="2"/>
        <end position="62"/>
    </location>
</feature>
<dbReference type="PANTHER" id="PTHR43285">
    <property type="entry name" value="ANTHRANILATE PHOSPHORIBOSYLTRANSFERASE"/>
    <property type="match status" value="1"/>
</dbReference>
<keyword evidence="6 8" id="KW-0822">Tryptophan biosynthesis</keyword>
<dbReference type="InterPro" id="IPR000312">
    <property type="entry name" value="Glycosyl_Trfase_fam3"/>
</dbReference>
<dbReference type="FunFam" id="3.40.1030.10:FF:000002">
    <property type="entry name" value="Anthranilate phosphoribosyltransferase"/>
    <property type="match status" value="1"/>
</dbReference>
<dbReference type="Pfam" id="PF00591">
    <property type="entry name" value="Glycos_transf_3"/>
    <property type="match status" value="1"/>
</dbReference>
<comment type="cofactor">
    <cofactor evidence="8">
        <name>Mg(2+)</name>
        <dbReference type="ChEBI" id="CHEBI:18420"/>
    </cofactor>
    <text evidence="8">Binds 2 magnesium ions per monomer.</text>
</comment>
<dbReference type="EC" id="2.4.2.18" evidence="2 8"/>
<dbReference type="GO" id="GO:0000287">
    <property type="term" value="F:magnesium ion binding"/>
    <property type="evidence" value="ECO:0007669"/>
    <property type="project" value="UniProtKB-UniRule"/>
</dbReference>
<evidence type="ECO:0000313" key="11">
    <source>
        <dbReference type="EMBL" id="WMW21983.1"/>
    </source>
</evidence>
<dbReference type="HAMAP" id="MF_00211">
    <property type="entry name" value="TrpD"/>
    <property type="match status" value="1"/>
</dbReference>
<feature type="domain" description="Glycosyl transferase family 3" evidence="9">
    <location>
        <begin position="73"/>
        <end position="322"/>
    </location>
</feature>
<dbReference type="GO" id="GO:0000162">
    <property type="term" value="P:L-tryptophan biosynthetic process"/>
    <property type="evidence" value="ECO:0007669"/>
    <property type="project" value="UniProtKB-UniRule"/>
</dbReference>
<evidence type="ECO:0000256" key="7">
    <source>
        <dbReference type="ARBA" id="ARBA00023141"/>
    </source>
</evidence>
<evidence type="ECO:0000259" key="10">
    <source>
        <dbReference type="Pfam" id="PF02885"/>
    </source>
</evidence>
<dbReference type="InterPro" id="IPR035902">
    <property type="entry name" value="Nuc_phospho_transferase"/>
</dbReference>
<dbReference type="Gene3D" id="1.20.970.10">
    <property type="entry name" value="Transferase, Pyrimidine Nucleoside Phosphorylase, Chain C"/>
    <property type="match status" value="1"/>
</dbReference>
<feature type="binding site" evidence="8">
    <location>
        <begin position="82"/>
        <end position="83"/>
    </location>
    <ligand>
        <name>5-phospho-alpha-D-ribose 1-diphosphate</name>
        <dbReference type="ChEBI" id="CHEBI:58017"/>
    </ligand>
</feature>
<comment type="caution">
    <text evidence="8">Lacks conserved residue(s) required for the propagation of feature annotation.</text>
</comment>
<dbReference type="InterPro" id="IPR017459">
    <property type="entry name" value="Glycosyl_Trfase_fam3_N_dom"/>
</dbReference>
<feature type="binding site" evidence="8">
    <location>
        <position position="119"/>
    </location>
    <ligand>
        <name>5-phospho-alpha-D-ribose 1-diphosphate</name>
        <dbReference type="ChEBI" id="CHEBI:58017"/>
    </ligand>
</feature>
<feature type="binding site" evidence="8">
    <location>
        <position position="91"/>
    </location>
    <ligand>
        <name>Mg(2+)</name>
        <dbReference type="ChEBI" id="CHEBI:18420"/>
        <label>1</label>
    </ligand>
</feature>
<feature type="binding site" evidence="8">
    <location>
        <position position="79"/>
    </location>
    <ligand>
        <name>5-phospho-alpha-D-ribose 1-diphosphate</name>
        <dbReference type="ChEBI" id="CHEBI:58017"/>
    </ligand>
</feature>
<evidence type="ECO:0000256" key="4">
    <source>
        <dbReference type="ARBA" id="ARBA00022676"/>
    </source>
</evidence>
<dbReference type="GO" id="GO:0004048">
    <property type="term" value="F:anthranilate phosphoribosyltransferase activity"/>
    <property type="evidence" value="ECO:0007669"/>
    <property type="project" value="UniProtKB-UniRule"/>
</dbReference>
<evidence type="ECO:0000256" key="2">
    <source>
        <dbReference type="ARBA" id="ARBA00011948"/>
    </source>
</evidence>
<dbReference type="InterPro" id="IPR005940">
    <property type="entry name" value="Anthranilate_Pribosyl_Tfrase"/>
</dbReference>
<keyword evidence="3 8" id="KW-0028">Amino-acid biosynthesis</keyword>
<feature type="binding site" evidence="8">
    <location>
        <begin position="89"/>
        <end position="92"/>
    </location>
    <ligand>
        <name>5-phospho-alpha-D-ribose 1-diphosphate</name>
        <dbReference type="ChEBI" id="CHEBI:58017"/>
    </ligand>
</feature>
<keyword evidence="7 8" id="KW-0057">Aromatic amino acid biosynthesis</keyword>
<protein>
    <recommendedName>
        <fullName evidence="2 8">Anthranilate phosphoribosyltransferase</fullName>
        <ecNumber evidence="2 8">2.4.2.18</ecNumber>
    </recommendedName>
</protein>
<evidence type="ECO:0000256" key="8">
    <source>
        <dbReference type="HAMAP-Rule" id="MF_00211"/>
    </source>
</evidence>
<proteinExistence type="inferred from homology"/>
<dbReference type="AlphaFoldDB" id="A0AA51UFG0"/>
<sequence length="353" mass="37861">MKEYIKKVSEKQNLTIKEAEDAITKIFTEATDAQIAGLLIALKMKGETTEEIAGFAIGMKKAANTIAPEVEGMLVDVVGTGGDRHNTINVSTASAIVTAAAGVAVAKHGNRSITSLSGSADVLRELGIKVDKAPEDVKASIEKDGIGFMFAPIFHPAMKRVGPIRQEMGVRTVFNILGPLTNPANAKVQLVGVFDKKLCEPFAQVMKKLGVERAMVVHGDGMDEISNISETYVAELRDGKISTYTLTPEELGIKRATATDIVGGTPKENALDIIYILKGEKGPKRDIIVMNSAAALYVAGKADSVKEAIPMVEEIIDSGKAMQKLMEFSDNNNIHEVIDEAASKSEDMRNEVC</sequence>
<evidence type="ECO:0000256" key="5">
    <source>
        <dbReference type="ARBA" id="ARBA00022679"/>
    </source>
</evidence>
<comment type="pathway">
    <text evidence="1 8">Amino-acid biosynthesis; L-tryptophan biosynthesis; L-tryptophan from chorismate: step 2/5.</text>
</comment>
<evidence type="ECO:0000259" key="9">
    <source>
        <dbReference type="Pfam" id="PF00591"/>
    </source>
</evidence>
<dbReference type="SUPFAM" id="SSF52418">
    <property type="entry name" value="Nucleoside phosphorylase/phosphoribosyltransferase catalytic domain"/>
    <property type="match status" value="1"/>
</dbReference>
<dbReference type="EMBL" id="CP133594">
    <property type="protein sequence ID" value="WMW21983.1"/>
    <property type="molecule type" value="Genomic_DNA"/>
</dbReference>
<evidence type="ECO:0000256" key="6">
    <source>
        <dbReference type="ARBA" id="ARBA00022822"/>
    </source>
</evidence>
<feature type="binding site" evidence="8">
    <location>
        <position position="224"/>
    </location>
    <ligand>
        <name>Mg(2+)</name>
        <dbReference type="ChEBI" id="CHEBI:18420"/>
        <label>1</label>
    </ligand>
</feature>
<dbReference type="RefSeq" id="WP_309307776.1">
    <property type="nucleotide sequence ID" value="NZ_CP133594.1"/>
</dbReference>
<dbReference type="InterPro" id="IPR036320">
    <property type="entry name" value="Glycosyl_Trfase_fam3_N_dom_sf"/>
</dbReference>
<keyword evidence="5 8" id="KW-0808">Transferase</keyword>
<reference evidence="11" key="1">
    <citation type="submission" date="2023-08" db="EMBL/GenBank/DDBJ databases">
        <title>Methanolobus mangrovi sp. nov. and Methanolobus sediminis sp. nov, two novel methylotrophic methanogens isolated from mangrove sediments in China.</title>
        <authorList>
            <person name="Zhou J."/>
        </authorList>
    </citation>
    <scope>NUCLEOTIDE SEQUENCE</scope>
    <source>
        <strain evidence="11">FTZ2</strain>
    </source>
</reference>
<feature type="binding site" evidence="8">
    <location>
        <position position="224"/>
    </location>
    <ligand>
        <name>Mg(2+)</name>
        <dbReference type="ChEBI" id="CHEBI:18420"/>
        <label>2</label>
    </ligand>
</feature>
<dbReference type="Gene3D" id="3.40.1030.10">
    <property type="entry name" value="Nucleoside phosphorylase/phosphoribosyltransferase catalytic domain"/>
    <property type="match status" value="1"/>
</dbReference>
<evidence type="ECO:0000313" key="12">
    <source>
        <dbReference type="Proteomes" id="UP001183006"/>
    </source>
</evidence>
<keyword evidence="4 8" id="KW-0328">Glycosyltransferase</keyword>
<evidence type="ECO:0000256" key="3">
    <source>
        <dbReference type="ARBA" id="ARBA00022605"/>
    </source>
</evidence>
<feature type="binding site" evidence="8">
    <location>
        <begin position="107"/>
        <end position="115"/>
    </location>
    <ligand>
        <name>5-phospho-alpha-D-ribose 1-diphosphate</name>
        <dbReference type="ChEBI" id="CHEBI:58017"/>
    </ligand>
</feature>
<feature type="binding site" evidence="8">
    <location>
        <position position="223"/>
    </location>
    <ligand>
        <name>Mg(2+)</name>
        <dbReference type="ChEBI" id="CHEBI:18420"/>
        <label>2</label>
    </ligand>
</feature>
<name>A0AA51UFG0_9EURY</name>
<feature type="binding site" evidence="8">
    <location>
        <position position="79"/>
    </location>
    <ligand>
        <name>anthranilate</name>
        <dbReference type="ChEBI" id="CHEBI:16567"/>
        <label>1</label>
    </ligand>
</feature>
<keyword evidence="8" id="KW-0479">Metal-binding</keyword>
<accession>A0AA51UFG0</accession>
<organism evidence="11 12">
    <name type="scientific">Methanolobus mangrovi</name>
    <dbReference type="NCBI Taxonomy" id="3072977"/>
    <lineage>
        <taxon>Archaea</taxon>
        <taxon>Methanobacteriati</taxon>
        <taxon>Methanobacteriota</taxon>
        <taxon>Stenosarchaea group</taxon>
        <taxon>Methanomicrobia</taxon>
        <taxon>Methanosarcinales</taxon>
        <taxon>Methanosarcinaceae</taxon>
        <taxon>Methanolobus</taxon>
    </lineage>
</organism>
<dbReference type="Pfam" id="PF02885">
    <property type="entry name" value="Glycos_trans_3N"/>
    <property type="match status" value="1"/>
</dbReference>
<feature type="binding site" evidence="8">
    <location>
        <position position="110"/>
    </location>
    <ligand>
        <name>anthranilate</name>
        <dbReference type="ChEBI" id="CHEBI:16567"/>
        <label>1</label>
    </ligand>
</feature>
<feature type="binding site" evidence="8">
    <location>
        <position position="87"/>
    </location>
    <ligand>
        <name>5-phospho-alpha-D-ribose 1-diphosphate</name>
        <dbReference type="ChEBI" id="CHEBI:58017"/>
    </ligand>
</feature>
<dbReference type="GO" id="GO:0005829">
    <property type="term" value="C:cytosol"/>
    <property type="evidence" value="ECO:0007669"/>
    <property type="project" value="TreeGrafter"/>
</dbReference>
<comment type="function">
    <text evidence="8">Catalyzes the transfer of the phosphoribosyl group of 5-phosphorylribose-1-pyrophosphate (PRPP) to anthranilate to yield N-(5'-phosphoribosyl)-anthranilate (PRA).</text>
</comment>
<dbReference type="NCBIfam" id="TIGR01245">
    <property type="entry name" value="trpD"/>
    <property type="match status" value="1"/>
</dbReference>
<evidence type="ECO:0000256" key="1">
    <source>
        <dbReference type="ARBA" id="ARBA00004907"/>
    </source>
</evidence>
<dbReference type="PANTHER" id="PTHR43285:SF2">
    <property type="entry name" value="ANTHRANILATE PHOSPHORIBOSYLTRANSFERASE"/>
    <property type="match status" value="1"/>
</dbReference>
<keyword evidence="12" id="KW-1185">Reference proteome</keyword>
<comment type="subunit">
    <text evidence="8">Homodimer.</text>
</comment>
<gene>
    <name evidence="8 11" type="primary">trpD</name>
    <name evidence="11" type="ORF">RE476_11510</name>
</gene>
<keyword evidence="8" id="KW-0460">Magnesium</keyword>
<dbReference type="Proteomes" id="UP001183006">
    <property type="component" value="Chromosome"/>
</dbReference>
<dbReference type="KEGG" id="mmav:RE476_11510"/>
<comment type="similarity">
    <text evidence="8">Belongs to the anthranilate phosphoribosyltransferase family.</text>
</comment>
<comment type="catalytic activity">
    <reaction evidence="8">
        <text>N-(5-phospho-beta-D-ribosyl)anthranilate + diphosphate = 5-phospho-alpha-D-ribose 1-diphosphate + anthranilate</text>
        <dbReference type="Rhea" id="RHEA:11768"/>
        <dbReference type="ChEBI" id="CHEBI:16567"/>
        <dbReference type="ChEBI" id="CHEBI:18277"/>
        <dbReference type="ChEBI" id="CHEBI:33019"/>
        <dbReference type="ChEBI" id="CHEBI:58017"/>
        <dbReference type="EC" id="2.4.2.18"/>
    </reaction>
</comment>
<feature type="binding site" evidence="8">
    <location>
        <position position="165"/>
    </location>
    <ligand>
        <name>anthranilate</name>
        <dbReference type="ChEBI" id="CHEBI:16567"/>
        <label>2</label>
    </ligand>
</feature>
<dbReference type="SUPFAM" id="SSF47648">
    <property type="entry name" value="Nucleoside phosphorylase/phosphoribosyltransferase N-terminal domain"/>
    <property type="match status" value="1"/>
</dbReference>
<dbReference type="GeneID" id="84230777"/>